<feature type="region of interest" description="Disordered" evidence="1">
    <location>
        <begin position="351"/>
        <end position="370"/>
    </location>
</feature>
<dbReference type="PANTHER" id="PTHR11236">
    <property type="entry name" value="AMINOBENZOATE/ANTHRANILATE SYNTHASE"/>
    <property type="match status" value="1"/>
</dbReference>
<name>A0ABV5N010_9ACTN</name>
<dbReference type="RefSeq" id="WP_381345885.1">
    <property type="nucleotide sequence ID" value="NZ_JBHMCY010000020.1"/>
</dbReference>
<comment type="caution">
    <text evidence="3">The sequence shown here is derived from an EMBL/GenBank/DDBJ whole genome shotgun (WGS) entry which is preliminary data.</text>
</comment>
<sequence>MLDLPPLARFGDRVATGLLDVTSDPAALDSTGFWAVAADFEGRLTCARFAEVREEPVPAPAPDGWRGPAVGDWTSSLDRAAYLDGVRRIRRHIAAGEVYQANLCRVLTAPVAPDADADTLTALLARGNPAPYAGTIRLPGHGVEIASASPELFLSRAGRTVESGPIKGTGRTEADLLEKDYAENVMIVDLVRNDLGRVCASGTVTVPDLCAVEKHPGLVHLVSTVRGELRDGAGWPELLAAAFPPGSVTGAPKSSALRIIEALETAPRGPYCGGVGWVDADRRTGELAVGIRTFWIDRAEGVLRFGTGAGITWGSDPEGEWRETELKAARLLAVASGAYEVTGEGLRACWAHPGDAPRNAGRGRVPGTDR</sequence>
<proteinExistence type="predicted"/>
<dbReference type="InterPro" id="IPR005801">
    <property type="entry name" value="ADC_synthase"/>
</dbReference>
<keyword evidence="4" id="KW-1185">Reference proteome</keyword>
<evidence type="ECO:0000313" key="4">
    <source>
        <dbReference type="Proteomes" id="UP001589709"/>
    </source>
</evidence>
<protein>
    <submittedName>
        <fullName evidence="3">Chorismate-binding protein</fullName>
    </submittedName>
</protein>
<evidence type="ECO:0000259" key="2">
    <source>
        <dbReference type="Pfam" id="PF00425"/>
    </source>
</evidence>
<evidence type="ECO:0000313" key="3">
    <source>
        <dbReference type="EMBL" id="MFB9463619.1"/>
    </source>
</evidence>
<reference evidence="3 4" key="1">
    <citation type="submission" date="2024-09" db="EMBL/GenBank/DDBJ databases">
        <authorList>
            <person name="Sun Q."/>
            <person name="Mori K."/>
        </authorList>
    </citation>
    <scope>NUCLEOTIDE SEQUENCE [LARGE SCALE GENOMIC DNA]</scope>
    <source>
        <strain evidence="3 4">JCM 6917</strain>
    </source>
</reference>
<dbReference type="EMBL" id="JBHMCY010000020">
    <property type="protein sequence ID" value="MFB9463619.1"/>
    <property type="molecule type" value="Genomic_DNA"/>
</dbReference>
<dbReference type="InterPro" id="IPR019999">
    <property type="entry name" value="Anth_synth_I-like"/>
</dbReference>
<dbReference type="Proteomes" id="UP001589709">
    <property type="component" value="Unassembled WGS sequence"/>
</dbReference>
<dbReference type="Pfam" id="PF00425">
    <property type="entry name" value="Chorismate_bind"/>
    <property type="match status" value="1"/>
</dbReference>
<organism evidence="3 4">
    <name type="scientific">Streptomyces cinereospinus</name>
    <dbReference type="NCBI Taxonomy" id="285561"/>
    <lineage>
        <taxon>Bacteria</taxon>
        <taxon>Bacillati</taxon>
        <taxon>Actinomycetota</taxon>
        <taxon>Actinomycetes</taxon>
        <taxon>Kitasatosporales</taxon>
        <taxon>Streptomycetaceae</taxon>
        <taxon>Streptomyces</taxon>
    </lineage>
</organism>
<evidence type="ECO:0000256" key="1">
    <source>
        <dbReference type="SAM" id="MobiDB-lite"/>
    </source>
</evidence>
<feature type="domain" description="Chorismate-utilising enzyme C-terminal" evidence="2">
    <location>
        <begin position="79"/>
        <end position="327"/>
    </location>
</feature>
<dbReference type="PRINTS" id="PR00095">
    <property type="entry name" value="ANTSNTHASEI"/>
</dbReference>
<dbReference type="PANTHER" id="PTHR11236:SF50">
    <property type="entry name" value="AMINODEOXYCHORISMATE SYNTHASE COMPONENT 1"/>
    <property type="match status" value="1"/>
</dbReference>
<dbReference type="InterPro" id="IPR015890">
    <property type="entry name" value="Chorismate_C"/>
</dbReference>
<gene>
    <name evidence="3" type="ORF">ACFF45_13115</name>
</gene>
<dbReference type="SUPFAM" id="SSF56322">
    <property type="entry name" value="ADC synthase"/>
    <property type="match status" value="1"/>
</dbReference>
<dbReference type="Gene3D" id="3.60.120.10">
    <property type="entry name" value="Anthranilate synthase"/>
    <property type="match status" value="1"/>
</dbReference>
<accession>A0ABV5N010</accession>